<evidence type="ECO:0000256" key="1">
    <source>
        <dbReference type="SAM" id="Coils"/>
    </source>
</evidence>
<dbReference type="EMBL" id="CAJVQB010082857">
    <property type="protein sequence ID" value="CAG8846295.1"/>
    <property type="molecule type" value="Genomic_DNA"/>
</dbReference>
<dbReference type="Proteomes" id="UP000789901">
    <property type="component" value="Unassembled WGS sequence"/>
</dbReference>
<feature type="coiled-coil region" evidence="1">
    <location>
        <begin position="49"/>
        <end position="87"/>
    </location>
</feature>
<sequence>LLQSDQEAAYFSETIREQARGIHSDIEELLTKELKKQYKSHIFALNKTNAQKDKEIKKLSSTISQLKNDKKNLKKLAKQKYNELEDIIFVKDLKIITLNNQIISFIPTPRAGKDLTIEPSSFNDFYKTKFWARRHENAKR</sequence>
<evidence type="ECO:0000313" key="3">
    <source>
        <dbReference type="Proteomes" id="UP000789901"/>
    </source>
</evidence>
<name>A0ABN7X2B6_GIGMA</name>
<protein>
    <submittedName>
        <fullName evidence="2">16353_t:CDS:1</fullName>
    </submittedName>
</protein>
<proteinExistence type="predicted"/>
<keyword evidence="3" id="KW-1185">Reference proteome</keyword>
<feature type="non-terminal residue" evidence="2">
    <location>
        <position position="1"/>
    </location>
</feature>
<comment type="caution">
    <text evidence="2">The sequence shown here is derived from an EMBL/GenBank/DDBJ whole genome shotgun (WGS) entry which is preliminary data.</text>
</comment>
<accession>A0ABN7X2B6</accession>
<reference evidence="2 3" key="1">
    <citation type="submission" date="2021-06" db="EMBL/GenBank/DDBJ databases">
        <authorList>
            <person name="Kallberg Y."/>
            <person name="Tangrot J."/>
            <person name="Rosling A."/>
        </authorList>
    </citation>
    <scope>NUCLEOTIDE SEQUENCE [LARGE SCALE GENOMIC DNA]</scope>
    <source>
        <strain evidence="2 3">120-4 pot B 10/14</strain>
    </source>
</reference>
<organism evidence="2 3">
    <name type="scientific">Gigaspora margarita</name>
    <dbReference type="NCBI Taxonomy" id="4874"/>
    <lineage>
        <taxon>Eukaryota</taxon>
        <taxon>Fungi</taxon>
        <taxon>Fungi incertae sedis</taxon>
        <taxon>Mucoromycota</taxon>
        <taxon>Glomeromycotina</taxon>
        <taxon>Glomeromycetes</taxon>
        <taxon>Diversisporales</taxon>
        <taxon>Gigasporaceae</taxon>
        <taxon>Gigaspora</taxon>
    </lineage>
</organism>
<keyword evidence="1" id="KW-0175">Coiled coil</keyword>
<gene>
    <name evidence="2" type="ORF">GMARGA_LOCUS38095</name>
</gene>
<evidence type="ECO:0000313" key="2">
    <source>
        <dbReference type="EMBL" id="CAG8846295.1"/>
    </source>
</evidence>